<evidence type="ECO:0000256" key="7">
    <source>
        <dbReference type="ARBA" id="ARBA00022490"/>
    </source>
</evidence>
<keyword evidence="12" id="KW-0808">Transferase</keyword>
<evidence type="ECO:0000256" key="15">
    <source>
        <dbReference type="ARBA" id="ARBA00022840"/>
    </source>
</evidence>
<dbReference type="GO" id="GO:0045087">
    <property type="term" value="P:innate immune response"/>
    <property type="evidence" value="ECO:0007669"/>
    <property type="project" value="UniProtKB-KW"/>
</dbReference>
<evidence type="ECO:0000313" key="29">
    <source>
        <dbReference type="EMBL" id="KAK2886031.1"/>
    </source>
</evidence>
<feature type="compositionally biased region" description="Basic and acidic residues" evidence="25">
    <location>
        <begin position="958"/>
        <end position="972"/>
    </location>
</feature>
<feature type="domain" description="NTF2" evidence="28">
    <location>
        <begin position="11"/>
        <end position="133"/>
    </location>
</feature>
<protein>
    <recommendedName>
        <fullName evidence="20">Cyclin-dependent kinase-like 2</fullName>
        <ecNumber evidence="4">2.7.11.22</ecNumber>
    </recommendedName>
</protein>
<dbReference type="AlphaFoldDB" id="A0AA88PKT1"/>
<feature type="compositionally biased region" description="Pro residues" evidence="25">
    <location>
        <begin position="248"/>
        <end position="257"/>
    </location>
</feature>
<comment type="caution">
    <text evidence="29">The sequence shown here is derived from an EMBL/GenBank/DDBJ whole genome shotgun (WGS) entry which is preliminary data.</text>
</comment>
<feature type="domain" description="RRM" evidence="27">
    <location>
        <begin position="362"/>
        <end position="440"/>
    </location>
</feature>
<dbReference type="PROSITE" id="PS50177">
    <property type="entry name" value="NTF2_DOMAIN"/>
    <property type="match status" value="1"/>
</dbReference>
<evidence type="ECO:0000313" key="30">
    <source>
        <dbReference type="Proteomes" id="UP001187343"/>
    </source>
</evidence>
<dbReference type="SMART" id="SM00360">
    <property type="entry name" value="RRM"/>
    <property type="match status" value="1"/>
</dbReference>
<keyword evidence="30" id="KW-1185">Reference proteome</keyword>
<feature type="region of interest" description="Disordered" evidence="25">
    <location>
        <begin position="141"/>
        <end position="263"/>
    </location>
</feature>
<dbReference type="InterPro" id="IPR000719">
    <property type="entry name" value="Prot_kinase_dom"/>
</dbReference>
<keyword evidence="5" id="KW-0813">Transport</keyword>
<dbReference type="GO" id="GO:0010494">
    <property type="term" value="C:cytoplasmic stress granule"/>
    <property type="evidence" value="ECO:0007669"/>
    <property type="project" value="UniProtKB-SubCell"/>
</dbReference>
<dbReference type="GO" id="GO:0005524">
    <property type="term" value="F:ATP binding"/>
    <property type="evidence" value="ECO:0007669"/>
    <property type="project" value="UniProtKB-UniRule"/>
</dbReference>
<evidence type="ECO:0000256" key="6">
    <source>
        <dbReference type="ARBA" id="ARBA00022481"/>
    </source>
</evidence>
<feature type="compositionally biased region" description="Basic and acidic residues" evidence="25">
    <location>
        <begin position="341"/>
        <end position="355"/>
    </location>
</feature>
<dbReference type="SUPFAM" id="SSF54427">
    <property type="entry name" value="NTF2-like"/>
    <property type="match status" value="1"/>
</dbReference>
<evidence type="ECO:0000256" key="12">
    <source>
        <dbReference type="ARBA" id="ARBA00022679"/>
    </source>
</evidence>
<dbReference type="Pfam" id="PF00076">
    <property type="entry name" value="RRM_1"/>
    <property type="match status" value="1"/>
</dbReference>
<dbReference type="InterPro" id="IPR011009">
    <property type="entry name" value="Kinase-like_dom_sf"/>
</dbReference>
<dbReference type="CDD" id="cd12464">
    <property type="entry name" value="RRM_G3BP2"/>
    <property type="match status" value="1"/>
</dbReference>
<feature type="region of interest" description="Disordered" evidence="25">
    <location>
        <begin position="287"/>
        <end position="355"/>
    </location>
</feature>
<evidence type="ECO:0000259" key="27">
    <source>
        <dbReference type="PROSITE" id="PS50102"/>
    </source>
</evidence>
<keyword evidence="16" id="KW-0832">Ubl conjugation</keyword>
<feature type="compositionally biased region" description="Basic and acidic residues" evidence="25">
    <location>
        <begin position="438"/>
        <end position="456"/>
    </location>
</feature>
<evidence type="ECO:0000256" key="13">
    <source>
        <dbReference type="ARBA" id="ARBA00022741"/>
    </source>
</evidence>
<dbReference type="PROSITE" id="PS50011">
    <property type="entry name" value="PROTEIN_KINASE_DOM"/>
    <property type="match status" value="1"/>
</dbReference>
<dbReference type="PROSITE" id="PS50102">
    <property type="entry name" value="RRM"/>
    <property type="match status" value="1"/>
</dbReference>
<comment type="subcellular location">
    <subcellularLocation>
        <location evidence="2">Cytoplasm</location>
        <location evidence="2">Stress granule</location>
    </subcellularLocation>
    <subcellularLocation>
        <location evidence="1">Nucleus</location>
    </subcellularLocation>
</comment>
<dbReference type="InterPro" id="IPR039539">
    <property type="entry name" value="Ras_GTPase_bind_prot"/>
</dbReference>
<feature type="compositionally biased region" description="Basic and acidic residues" evidence="25">
    <location>
        <begin position="802"/>
        <end position="826"/>
    </location>
</feature>
<dbReference type="SMART" id="SM00220">
    <property type="entry name" value="S_TKc"/>
    <property type="match status" value="1"/>
</dbReference>
<dbReference type="Gene3D" id="3.10.450.50">
    <property type="match status" value="1"/>
</dbReference>
<dbReference type="GO" id="GO:0005829">
    <property type="term" value="C:cytosol"/>
    <property type="evidence" value="ECO:0007669"/>
    <property type="project" value="TreeGrafter"/>
</dbReference>
<dbReference type="Pfam" id="PF00069">
    <property type="entry name" value="Pkinase"/>
    <property type="match status" value="1"/>
</dbReference>
<organism evidence="29 30">
    <name type="scientific">Cirrhinus molitorella</name>
    <name type="common">mud carp</name>
    <dbReference type="NCBI Taxonomy" id="172907"/>
    <lineage>
        <taxon>Eukaryota</taxon>
        <taxon>Metazoa</taxon>
        <taxon>Chordata</taxon>
        <taxon>Craniata</taxon>
        <taxon>Vertebrata</taxon>
        <taxon>Euteleostomi</taxon>
        <taxon>Actinopterygii</taxon>
        <taxon>Neopterygii</taxon>
        <taxon>Teleostei</taxon>
        <taxon>Ostariophysi</taxon>
        <taxon>Cypriniformes</taxon>
        <taxon>Cyprinidae</taxon>
        <taxon>Labeoninae</taxon>
        <taxon>Labeonini</taxon>
        <taxon>Cirrhinus</taxon>
    </lineage>
</organism>
<dbReference type="PANTHER" id="PTHR10693:SF10">
    <property type="entry name" value="RAS GTPASE-ACTIVATING PROTEIN-BINDING PROTEIN 2"/>
    <property type="match status" value="1"/>
</dbReference>
<dbReference type="Pfam" id="PF02136">
    <property type="entry name" value="NTF2"/>
    <property type="match status" value="1"/>
</dbReference>
<dbReference type="InterPro" id="IPR018222">
    <property type="entry name" value="Nuclear_transport_factor_2_euk"/>
</dbReference>
<feature type="compositionally biased region" description="Basic and acidic residues" evidence="25">
    <location>
        <begin position="836"/>
        <end position="863"/>
    </location>
</feature>
<keyword evidence="9" id="KW-0723">Serine/threonine-protein kinase</keyword>
<feature type="region of interest" description="Disordered" evidence="25">
    <location>
        <begin position="802"/>
        <end position="870"/>
    </location>
</feature>
<keyword evidence="8" id="KW-1017">Isopeptide bond</keyword>
<dbReference type="InterPro" id="IPR002075">
    <property type="entry name" value="NTF2_dom"/>
</dbReference>
<evidence type="ECO:0000256" key="4">
    <source>
        <dbReference type="ARBA" id="ARBA00012425"/>
    </source>
</evidence>
<evidence type="ECO:0000256" key="5">
    <source>
        <dbReference type="ARBA" id="ARBA00022448"/>
    </source>
</evidence>
<dbReference type="FunFam" id="3.10.450.50:FF:000002">
    <property type="entry name" value="Ras GTPase-activating protein-binding protein 2 isoform 1"/>
    <property type="match status" value="1"/>
</dbReference>
<dbReference type="PANTHER" id="PTHR10693">
    <property type="entry name" value="RAS GTPASE-ACTIVATING PROTEIN-BINDING PROTEIN"/>
    <property type="match status" value="1"/>
</dbReference>
<sequence length="989" mass="110949">MVMEKPSPLLVGREFVRQYYTLLNKAPDYLHRFYGRNSSYVHGGLDGGGKPEEAVYGQAEIHKKVMSLQFSECHTKIRHVDAHATLGDGVVVQVMGELSNSGRPMRRFMQTFVLAPEGSAVNKFYVHNDIFRYEEEVFGDSEAELGESEEEEVEEEQVETHASPEPAQERPSSTTYYEPPAPPVSNGVEEQQEEAVPEAEPEPQPEPNQEAEAELNPEAELQTAEPEPEEEEKLPEEERGSTPGLVVTPPPQTPEPPKAFSWALVTSKNLPPAGALPASGISPHVVKASSVQPRVEVKQDGQSSLPRDQRRERPGFPPRGPRADGSGSEAPGGRNYVSFKGRGDADGGDMEGRRSVRYPDSHQLFVGNLPHDIDEGELKDFFMTFGNVVEMRINTKGVGGKLPNFGFVVFDDSEPVQRILGAKPIMFRGEVRLNVEEKKTRAARERETRGPTDGRRGPRGPLGNGMGRERDSRGPPSSRGGMGAGRGGGESRFSELKLRVMYKYETLGSLGSGSYGTVLKCRHRDTGRTVAVKKLVEEDETVRKIVQREIRLLKQLRHENLVNLLEVWKRKRRWYLVFEFVDRTVLDELEHFPSGLDPHRLRKYLYQILRAVCFCHQHNIIHRDVKPENVLVSQLGVVKLCDFGFARTMAAAPGEVYTDYVATRWYRAPELLVGDTRYGKAVDVWAIGCLFFEMLTGDPLFPGDSDIDQLHLVISCFGHLTPRHREVFYRNPVFMGVSLPEPSERNPLESRSVKLSGLALDLGQRCLQMDPDKRSQCADLLLHPYFTRDRFHIRFQQELASKTHQDLKENSRGTKSSRREKEKLDILRSAANNSIRDSEPRLSEFRPSDGEDSDITAKPRPDNTEPIGDAVCQTGIPPISTDSLSVISSQATHSLRSFDKMKKQMNVFPRPSQQNLSIQLNAQVSSEHSRSRNAAGPSGKKMAELRFPELRNTLLPELRTDGRQRGNKEQKNNRIPSITAPDLQSDTST</sequence>
<dbReference type="Gene3D" id="3.30.70.330">
    <property type="match status" value="1"/>
</dbReference>
<dbReference type="InterPro" id="IPR034376">
    <property type="entry name" value="G3BP2_RRM"/>
</dbReference>
<keyword evidence="18 23" id="KW-0694">RNA-binding</keyword>
<evidence type="ECO:0000259" key="28">
    <source>
        <dbReference type="PROSITE" id="PS50177"/>
    </source>
</evidence>
<feature type="region of interest" description="Disordered" evidence="25">
    <location>
        <begin position="438"/>
        <end position="490"/>
    </location>
</feature>
<keyword evidence="17" id="KW-0391">Immunity</keyword>
<dbReference type="InterPro" id="IPR035979">
    <property type="entry name" value="RBD_domain_sf"/>
</dbReference>
<gene>
    <name evidence="29" type="ORF">Q8A67_016868</name>
</gene>
<evidence type="ECO:0000256" key="22">
    <source>
        <dbReference type="ARBA" id="ARBA00048367"/>
    </source>
</evidence>
<accession>A0AA88PKT1</accession>
<reference evidence="29" key="1">
    <citation type="submission" date="2023-08" db="EMBL/GenBank/DDBJ databases">
        <title>Chromosome-level Genome Assembly of mud carp (Cirrhinus molitorella).</title>
        <authorList>
            <person name="Liu H."/>
        </authorList>
    </citation>
    <scope>NUCLEOTIDE SEQUENCE</scope>
    <source>
        <strain evidence="29">Prfri</strain>
        <tissue evidence="29">Muscle</tissue>
    </source>
</reference>
<dbReference type="GO" id="GO:0003729">
    <property type="term" value="F:mRNA binding"/>
    <property type="evidence" value="ECO:0007669"/>
    <property type="project" value="TreeGrafter"/>
</dbReference>
<evidence type="ECO:0000256" key="18">
    <source>
        <dbReference type="ARBA" id="ARBA00022884"/>
    </source>
</evidence>
<keyword evidence="13 24" id="KW-0547">Nucleotide-binding</keyword>
<evidence type="ECO:0000256" key="21">
    <source>
        <dbReference type="ARBA" id="ARBA00047811"/>
    </source>
</evidence>
<dbReference type="Proteomes" id="UP001187343">
    <property type="component" value="Unassembled WGS sequence"/>
</dbReference>
<dbReference type="GO" id="GO:0004693">
    <property type="term" value="F:cyclin-dependent protein serine/threonine kinase activity"/>
    <property type="evidence" value="ECO:0007669"/>
    <property type="project" value="UniProtKB-EC"/>
</dbReference>
<evidence type="ECO:0000256" key="20">
    <source>
        <dbReference type="ARBA" id="ARBA00039642"/>
    </source>
</evidence>
<evidence type="ECO:0000256" key="17">
    <source>
        <dbReference type="ARBA" id="ARBA00022859"/>
    </source>
</evidence>
<dbReference type="InterPro" id="IPR000504">
    <property type="entry name" value="RRM_dom"/>
</dbReference>
<evidence type="ECO:0000256" key="23">
    <source>
        <dbReference type="PROSITE-ProRule" id="PRU00176"/>
    </source>
</evidence>
<feature type="compositionally biased region" description="Gly residues" evidence="25">
    <location>
        <begin position="480"/>
        <end position="490"/>
    </location>
</feature>
<evidence type="ECO:0000256" key="25">
    <source>
        <dbReference type="SAM" id="MobiDB-lite"/>
    </source>
</evidence>
<evidence type="ECO:0000256" key="14">
    <source>
        <dbReference type="ARBA" id="ARBA00022777"/>
    </source>
</evidence>
<feature type="compositionally biased region" description="Acidic residues" evidence="25">
    <location>
        <begin position="141"/>
        <end position="157"/>
    </location>
</feature>
<dbReference type="EC" id="2.7.11.22" evidence="4"/>
<keyword evidence="14" id="KW-0418">Kinase</keyword>
<dbReference type="Gene3D" id="3.30.200.20">
    <property type="entry name" value="Phosphorylase Kinase, domain 1"/>
    <property type="match status" value="1"/>
</dbReference>
<dbReference type="PROSITE" id="PS00108">
    <property type="entry name" value="PROTEIN_KINASE_ST"/>
    <property type="match status" value="1"/>
</dbReference>
<feature type="binding site" evidence="24">
    <location>
        <position position="534"/>
    </location>
    <ligand>
        <name>ATP</name>
        <dbReference type="ChEBI" id="CHEBI:30616"/>
    </ligand>
</feature>
<evidence type="ECO:0000256" key="3">
    <source>
        <dbReference type="ARBA" id="ARBA00006485"/>
    </source>
</evidence>
<keyword evidence="19" id="KW-0539">Nucleus</keyword>
<evidence type="ECO:0000256" key="19">
    <source>
        <dbReference type="ARBA" id="ARBA00023242"/>
    </source>
</evidence>
<feature type="domain" description="Protein kinase" evidence="26">
    <location>
        <begin position="504"/>
        <end position="786"/>
    </location>
</feature>
<comment type="similarity">
    <text evidence="3">Belongs to the protein kinase superfamily. CMGC Ser/Thr protein kinase family. CDC2/CDKX subfamily.</text>
</comment>
<dbReference type="PROSITE" id="PS00107">
    <property type="entry name" value="PROTEIN_KINASE_ATP"/>
    <property type="match status" value="1"/>
</dbReference>
<evidence type="ECO:0000256" key="10">
    <source>
        <dbReference type="ARBA" id="ARBA00022553"/>
    </source>
</evidence>
<proteinExistence type="inferred from homology"/>
<dbReference type="SUPFAM" id="SSF54928">
    <property type="entry name" value="RNA-binding domain, RBD"/>
    <property type="match status" value="1"/>
</dbReference>
<evidence type="ECO:0000256" key="16">
    <source>
        <dbReference type="ARBA" id="ARBA00022843"/>
    </source>
</evidence>
<comment type="catalytic activity">
    <reaction evidence="22">
        <text>L-seryl-[protein] + ATP = O-phospho-L-seryl-[protein] + ADP + H(+)</text>
        <dbReference type="Rhea" id="RHEA:17989"/>
        <dbReference type="Rhea" id="RHEA-COMP:9863"/>
        <dbReference type="Rhea" id="RHEA-COMP:11604"/>
        <dbReference type="ChEBI" id="CHEBI:15378"/>
        <dbReference type="ChEBI" id="CHEBI:29999"/>
        <dbReference type="ChEBI" id="CHEBI:30616"/>
        <dbReference type="ChEBI" id="CHEBI:83421"/>
        <dbReference type="ChEBI" id="CHEBI:456216"/>
        <dbReference type="EC" id="2.7.11.22"/>
    </reaction>
</comment>
<dbReference type="FunFam" id="1.10.510.10:FF:000261">
    <property type="entry name" value="cyclin-dependent kinase-like 2 isoform X2"/>
    <property type="match status" value="1"/>
</dbReference>
<dbReference type="EMBL" id="JAUYZG010000016">
    <property type="protein sequence ID" value="KAK2886031.1"/>
    <property type="molecule type" value="Genomic_DNA"/>
</dbReference>
<evidence type="ECO:0000259" key="26">
    <source>
        <dbReference type="PROSITE" id="PS50011"/>
    </source>
</evidence>
<dbReference type="InterPro" id="IPR017441">
    <property type="entry name" value="Protein_kinase_ATP_BS"/>
</dbReference>
<evidence type="ECO:0000256" key="2">
    <source>
        <dbReference type="ARBA" id="ARBA00004210"/>
    </source>
</evidence>
<dbReference type="InterPro" id="IPR008271">
    <property type="entry name" value="Ser/Thr_kinase_AS"/>
</dbReference>
<keyword evidence="15 24" id="KW-0067">ATP-binding</keyword>
<feature type="compositionally biased region" description="Acidic residues" evidence="25">
    <location>
        <begin position="190"/>
        <end position="217"/>
    </location>
</feature>
<dbReference type="GO" id="GO:0005634">
    <property type="term" value="C:nucleus"/>
    <property type="evidence" value="ECO:0007669"/>
    <property type="project" value="UniProtKB-SubCell"/>
</dbReference>
<evidence type="ECO:0000256" key="24">
    <source>
        <dbReference type="PROSITE-ProRule" id="PRU10141"/>
    </source>
</evidence>
<evidence type="ECO:0000256" key="8">
    <source>
        <dbReference type="ARBA" id="ARBA00022499"/>
    </source>
</evidence>
<name>A0AA88PKT1_9TELE</name>
<dbReference type="GO" id="GO:1990904">
    <property type="term" value="C:ribonucleoprotein complex"/>
    <property type="evidence" value="ECO:0007669"/>
    <property type="project" value="TreeGrafter"/>
</dbReference>
<keyword evidence="11" id="KW-0399">Innate immunity</keyword>
<dbReference type="CDD" id="cd00780">
    <property type="entry name" value="NTF2"/>
    <property type="match status" value="1"/>
</dbReference>
<dbReference type="FunFam" id="3.30.200.20:FF:000049">
    <property type="entry name" value="cyclin-dependent kinase-like 1 isoform X1"/>
    <property type="match status" value="1"/>
</dbReference>
<feature type="compositionally biased region" description="Acidic residues" evidence="25">
    <location>
        <begin position="226"/>
        <end position="235"/>
    </location>
</feature>
<evidence type="ECO:0000256" key="1">
    <source>
        <dbReference type="ARBA" id="ARBA00004123"/>
    </source>
</evidence>
<comment type="catalytic activity">
    <reaction evidence="21">
        <text>L-threonyl-[protein] + ATP = O-phospho-L-threonyl-[protein] + ADP + H(+)</text>
        <dbReference type="Rhea" id="RHEA:46608"/>
        <dbReference type="Rhea" id="RHEA-COMP:11060"/>
        <dbReference type="Rhea" id="RHEA-COMP:11605"/>
        <dbReference type="ChEBI" id="CHEBI:15378"/>
        <dbReference type="ChEBI" id="CHEBI:30013"/>
        <dbReference type="ChEBI" id="CHEBI:30616"/>
        <dbReference type="ChEBI" id="CHEBI:61977"/>
        <dbReference type="ChEBI" id="CHEBI:456216"/>
        <dbReference type="EC" id="2.7.11.22"/>
    </reaction>
</comment>
<keyword evidence="6" id="KW-0488">Methylation</keyword>
<evidence type="ECO:0000256" key="11">
    <source>
        <dbReference type="ARBA" id="ARBA00022588"/>
    </source>
</evidence>
<dbReference type="SUPFAM" id="SSF56112">
    <property type="entry name" value="Protein kinase-like (PK-like)"/>
    <property type="match status" value="1"/>
</dbReference>
<evidence type="ECO:0000256" key="9">
    <source>
        <dbReference type="ARBA" id="ARBA00022527"/>
    </source>
</evidence>
<keyword evidence="7" id="KW-0963">Cytoplasm</keyword>
<dbReference type="Gene3D" id="1.10.510.10">
    <property type="entry name" value="Transferase(Phosphotransferase) domain 1"/>
    <property type="match status" value="1"/>
</dbReference>
<dbReference type="InterPro" id="IPR032710">
    <property type="entry name" value="NTF2-like_dom_sf"/>
</dbReference>
<dbReference type="InterPro" id="IPR012677">
    <property type="entry name" value="Nucleotide-bd_a/b_plait_sf"/>
</dbReference>
<feature type="region of interest" description="Disordered" evidence="25">
    <location>
        <begin position="922"/>
        <end position="989"/>
    </location>
</feature>
<keyword evidence="10" id="KW-0597">Phosphoprotein</keyword>